<dbReference type="GO" id="GO:0008080">
    <property type="term" value="F:N-acetyltransferase activity"/>
    <property type="evidence" value="ECO:0007669"/>
    <property type="project" value="TreeGrafter"/>
</dbReference>
<dbReference type="EMBL" id="CP071250">
    <property type="protein sequence ID" value="UUF07395.1"/>
    <property type="molecule type" value="Genomic_DNA"/>
</dbReference>
<sequence>MNVILATNQKHFADAFRIRTTVFIGEQSVPVQEEIDDYDCFVPIFIAYEDEKALGTARVIIKNKDIAKIGRVAVLKEARKKGFGKNLMLEAMSYIKGQTTAKEIQLDAQLTAVKFYESLGFTSYGEVFKDAGIDHVAMTYPISRK</sequence>
<dbReference type="PANTHER" id="PTHR13355:SF22">
    <property type="entry name" value="SLL0786 PROTEIN"/>
    <property type="match status" value="1"/>
</dbReference>
<dbReference type="Pfam" id="PF13673">
    <property type="entry name" value="Acetyltransf_10"/>
    <property type="match status" value="1"/>
</dbReference>
<dbReference type="InterPro" id="IPR039143">
    <property type="entry name" value="GNPNAT1-like"/>
</dbReference>
<evidence type="ECO:0000259" key="1">
    <source>
        <dbReference type="PROSITE" id="PS51186"/>
    </source>
</evidence>
<evidence type="ECO:0000313" key="5">
    <source>
        <dbReference type="Proteomes" id="UP001058072"/>
    </source>
</evidence>
<proteinExistence type="predicted"/>
<dbReference type="InterPro" id="IPR000182">
    <property type="entry name" value="GNAT_dom"/>
</dbReference>
<dbReference type="Proteomes" id="UP001058016">
    <property type="component" value="Chromosome"/>
</dbReference>
<dbReference type="EMBL" id="CP071249">
    <property type="protein sequence ID" value="UUF06155.1"/>
    <property type="molecule type" value="Genomic_DNA"/>
</dbReference>
<gene>
    <name evidence="2" type="ORF">J0J69_00770</name>
    <name evidence="3" type="ORF">J0J70_07060</name>
</gene>
<evidence type="ECO:0000313" key="4">
    <source>
        <dbReference type="Proteomes" id="UP001058016"/>
    </source>
</evidence>
<keyword evidence="4" id="KW-1185">Reference proteome</keyword>
<protein>
    <submittedName>
        <fullName evidence="3">GNAT family N-acetyltransferase</fullName>
    </submittedName>
</protein>
<dbReference type="PANTHER" id="PTHR13355">
    <property type="entry name" value="GLUCOSAMINE 6-PHOSPHATE N-ACETYLTRANSFERASE"/>
    <property type="match status" value="1"/>
</dbReference>
<dbReference type="PROSITE" id="PS51186">
    <property type="entry name" value="GNAT"/>
    <property type="match status" value="1"/>
</dbReference>
<dbReference type="AlphaFoldDB" id="A0A9Q9CEY2"/>
<feature type="domain" description="N-acetyltransferase" evidence="1">
    <location>
        <begin position="1"/>
        <end position="143"/>
    </location>
</feature>
<name>A0A9Q9CEY2_9FIRM</name>
<reference evidence="3 4" key="1">
    <citation type="submission" date="2021-03" db="EMBL/GenBank/DDBJ databases">
        <title>Comparative Genomics and Metabolomics in the genus Turicibacter.</title>
        <authorList>
            <person name="Maki J."/>
            <person name="Looft T."/>
        </authorList>
    </citation>
    <scope>NUCLEOTIDE SEQUENCE</scope>
    <source>
        <strain evidence="3">ISU324</strain>
        <strain evidence="2 4">MMM721</strain>
    </source>
</reference>
<dbReference type="InterPro" id="IPR016181">
    <property type="entry name" value="Acyl_CoA_acyltransferase"/>
</dbReference>
<dbReference type="RefSeq" id="WP_055276303.1">
    <property type="nucleotide sequence ID" value="NZ_CP071249.1"/>
</dbReference>
<dbReference type="SUPFAM" id="SSF55729">
    <property type="entry name" value="Acyl-CoA N-acyltransferases (Nat)"/>
    <property type="match status" value="1"/>
</dbReference>
<dbReference type="CDD" id="cd04301">
    <property type="entry name" value="NAT_SF"/>
    <property type="match status" value="1"/>
</dbReference>
<evidence type="ECO:0000313" key="2">
    <source>
        <dbReference type="EMBL" id="UUF06155.1"/>
    </source>
</evidence>
<evidence type="ECO:0000313" key="3">
    <source>
        <dbReference type="EMBL" id="UUF07395.1"/>
    </source>
</evidence>
<dbReference type="Gene3D" id="3.40.630.30">
    <property type="match status" value="1"/>
</dbReference>
<organism evidence="3 5">
    <name type="scientific">Turicibacter bilis</name>
    <dbReference type="NCBI Taxonomy" id="2735723"/>
    <lineage>
        <taxon>Bacteria</taxon>
        <taxon>Bacillati</taxon>
        <taxon>Bacillota</taxon>
        <taxon>Erysipelotrichia</taxon>
        <taxon>Erysipelotrichales</taxon>
        <taxon>Turicibacteraceae</taxon>
        <taxon>Turicibacter</taxon>
    </lineage>
</organism>
<dbReference type="Proteomes" id="UP001058072">
    <property type="component" value="Chromosome"/>
</dbReference>
<accession>A0A9Q9CEY2</accession>